<dbReference type="Pfam" id="PF02687">
    <property type="entry name" value="FtsX"/>
    <property type="match status" value="2"/>
</dbReference>
<evidence type="ECO:0000256" key="4">
    <source>
        <dbReference type="ARBA" id="ARBA00022989"/>
    </source>
</evidence>
<sequence>MAWLAMVRDIRAGELRLLMLALIVAVAAVTGVGFLSDRVGRALERDAGQMLGGDIVLEADGAIDQAFVDHARNLGLRTSRVWQFPSMVGNGDTLQLSSIKAVEGDYPLRGRLRVADSATGEERPAEGAPAPGTVWVDPQLLGMTALAVGDMLHVGDTQLRIAQVIRYEPDRGMQFVNVAPRVLLRAEDLPATGLIGLGSRVGYALLLAGDEAAVASYRGWLQDNLQRGQKIADLESGRPEVRRTLDRAQLFLSLVALLAVMVCAVAVALAARRYTLRHRDGVAVMRCLGATQGQLLRMLGLEFAFIALAASAVGCVAGYGVHALLVAGLGSLIDTTLPAASWRPGVQGMLVGSWLLFAFALPPVAELCRVPPARVLRREGAMAASRAAIGYTVGAAGFAGLVWWFAGDLKLGAIVAGGFFGAFALFAGVAWVVLSAVRALRARIHGRPALRFALAGMARRRAASAAQICALGLGLMALLLLAMTRTDLIDGWRQTMPADAPNRFLINIQPDQREAVQARLQAAGIHDVKLWPMIRGRLVSINARAVAISDYEAPRARRMVDREFNLSYDSQVPAYNEILAGREFDPKAMEVSIEDGLAKTLGIQLGDTLGFDVAGAIVNVEVTSLREVDWDTMQVNFFALTTPAALADAPQSWLTSFHLPPEQAGLMQALVRDYPNLTVFDVGAILAQLQTVLDQVVAAVQWLFAFTLAAGVLVLAAALSSTRDERTHEAALMRALGATRGQLARAQRLELLALGALAGLLAASGATGVSWALARFVFDFPLSLHAWPWLAGMAAGALAAWGGGSLALRGVLRTPPLITLRGA</sequence>
<feature type="transmembrane region" description="Helical" evidence="6">
    <location>
        <begin position="751"/>
        <end position="774"/>
    </location>
</feature>
<accession>A0A484Q508</accession>
<evidence type="ECO:0000256" key="6">
    <source>
        <dbReference type="SAM" id="Phobius"/>
    </source>
</evidence>
<evidence type="ECO:0000256" key="5">
    <source>
        <dbReference type="ARBA" id="ARBA00023136"/>
    </source>
</evidence>
<evidence type="ECO:0000313" key="8">
    <source>
        <dbReference type="EMBL" id="VFR27743.1"/>
    </source>
</evidence>
<dbReference type="PANTHER" id="PTHR30287">
    <property type="entry name" value="MEMBRANE COMPONENT OF PREDICTED ABC SUPERFAMILY METABOLITE UPTAKE TRANSPORTER"/>
    <property type="match status" value="1"/>
</dbReference>
<evidence type="ECO:0000256" key="2">
    <source>
        <dbReference type="ARBA" id="ARBA00022475"/>
    </source>
</evidence>
<feature type="transmembrane region" description="Helical" evidence="6">
    <location>
        <begin position="15"/>
        <end position="35"/>
    </location>
</feature>
<feature type="transmembrane region" description="Helical" evidence="6">
    <location>
        <begin position="388"/>
        <end position="406"/>
    </location>
</feature>
<keyword evidence="2" id="KW-1003">Cell membrane</keyword>
<comment type="subcellular location">
    <subcellularLocation>
        <location evidence="1">Cell membrane</location>
        <topology evidence="1">Multi-pass membrane protein</topology>
    </subcellularLocation>
</comment>
<protein>
    <submittedName>
        <fullName evidence="9">ABC transporter, permease protein, putative</fullName>
    </submittedName>
</protein>
<evidence type="ECO:0000313" key="9">
    <source>
        <dbReference type="EMBL" id="VFR33484.1"/>
    </source>
</evidence>
<dbReference type="AlphaFoldDB" id="A0A484Q508"/>
<dbReference type="EMBL" id="CAADHZ010000019">
    <property type="protein sequence ID" value="VFR27743.1"/>
    <property type="molecule type" value="Genomic_DNA"/>
</dbReference>
<feature type="domain" description="ABC3 transporter permease C-terminal" evidence="7">
    <location>
        <begin position="254"/>
        <end position="357"/>
    </location>
</feature>
<feature type="transmembrane region" description="Helical" evidence="6">
    <location>
        <begin position="303"/>
        <end position="329"/>
    </location>
</feature>
<feature type="domain" description="ABC3 transporter permease C-terminal" evidence="7">
    <location>
        <begin position="704"/>
        <end position="816"/>
    </location>
</feature>
<feature type="transmembrane region" description="Helical" evidence="6">
    <location>
        <begin position="250"/>
        <end position="271"/>
    </location>
</feature>
<evidence type="ECO:0000256" key="3">
    <source>
        <dbReference type="ARBA" id="ARBA00022692"/>
    </source>
</evidence>
<keyword evidence="4 6" id="KW-1133">Transmembrane helix</keyword>
<feature type="transmembrane region" description="Helical" evidence="6">
    <location>
        <begin position="699"/>
        <end position="719"/>
    </location>
</feature>
<keyword evidence="5 6" id="KW-0472">Membrane</keyword>
<dbReference type="InterPro" id="IPR038766">
    <property type="entry name" value="Membrane_comp_ABC_pdt"/>
</dbReference>
<feature type="transmembrane region" description="Helical" evidence="6">
    <location>
        <begin position="349"/>
        <end position="368"/>
    </location>
</feature>
<gene>
    <name evidence="8" type="ORF">ANDO1_1581</name>
    <name evidence="9" type="ORF">ANDO2_1488</name>
</gene>
<reference evidence="9" key="1">
    <citation type="submission" date="2019-03" db="EMBL/GenBank/DDBJ databases">
        <authorList>
            <person name="Danneels B."/>
        </authorList>
    </citation>
    <scope>NUCLEOTIDE SEQUENCE</scope>
</reference>
<evidence type="ECO:0000256" key="1">
    <source>
        <dbReference type="ARBA" id="ARBA00004651"/>
    </source>
</evidence>
<feature type="transmembrane region" description="Helical" evidence="6">
    <location>
        <begin position="412"/>
        <end position="440"/>
    </location>
</feature>
<keyword evidence="3 6" id="KW-0812">Transmembrane</keyword>
<dbReference type="EMBL" id="CAADIB010000011">
    <property type="protein sequence ID" value="VFR33484.1"/>
    <property type="molecule type" value="Genomic_DNA"/>
</dbReference>
<organism evidence="9">
    <name type="scientific">plant metagenome</name>
    <dbReference type="NCBI Taxonomy" id="1297885"/>
    <lineage>
        <taxon>unclassified sequences</taxon>
        <taxon>metagenomes</taxon>
        <taxon>organismal metagenomes</taxon>
    </lineage>
</organism>
<name>A0A484Q508_9ZZZZ</name>
<proteinExistence type="predicted"/>
<evidence type="ECO:0000259" key="7">
    <source>
        <dbReference type="Pfam" id="PF02687"/>
    </source>
</evidence>
<dbReference type="GO" id="GO:0005886">
    <property type="term" value="C:plasma membrane"/>
    <property type="evidence" value="ECO:0007669"/>
    <property type="project" value="UniProtKB-SubCell"/>
</dbReference>
<dbReference type="PANTHER" id="PTHR30287:SF1">
    <property type="entry name" value="INNER MEMBRANE PROTEIN"/>
    <property type="match status" value="1"/>
</dbReference>
<feature type="transmembrane region" description="Helical" evidence="6">
    <location>
        <begin position="461"/>
        <end position="483"/>
    </location>
</feature>
<feature type="transmembrane region" description="Helical" evidence="6">
    <location>
        <begin position="786"/>
        <end position="808"/>
    </location>
</feature>
<dbReference type="InterPro" id="IPR003838">
    <property type="entry name" value="ABC3_permease_C"/>
</dbReference>